<proteinExistence type="predicted"/>
<reference evidence="1 2" key="1">
    <citation type="submission" date="2018-06" db="EMBL/GenBank/DDBJ databases">
        <authorList>
            <consortium name="Pathogen Informatics"/>
            <person name="Doyle S."/>
        </authorList>
    </citation>
    <scope>NUCLEOTIDE SEQUENCE [LARGE SCALE GENOMIC DNA]</scope>
    <source>
        <strain evidence="1 2">NCTC13645</strain>
    </source>
</reference>
<evidence type="ECO:0000313" key="1">
    <source>
        <dbReference type="EMBL" id="SUP61083.1"/>
    </source>
</evidence>
<protein>
    <submittedName>
        <fullName evidence="1">Uncharacterized protein</fullName>
    </submittedName>
</protein>
<organism evidence="1 2">
    <name type="scientific">Weissella viridescens</name>
    <name type="common">Lactobacillus viridescens</name>
    <dbReference type="NCBI Taxonomy" id="1629"/>
    <lineage>
        <taxon>Bacteria</taxon>
        <taxon>Bacillati</taxon>
        <taxon>Bacillota</taxon>
        <taxon>Bacilli</taxon>
        <taxon>Lactobacillales</taxon>
        <taxon>Lactobacillaceae</taxon>
        <taxon>Weissella</taxon>
    </lineage>
</organism>
<gene>
    <name evidence="1" type="ORF">NCTC13645_02210</name>
</gene>
<evidence type="ECO:0000313" key="2">
    <source>
        <dbReference type="Proteomes" id="UP000254621"/>
    </source>
</evidence>
<accession>A0A380P7A6</accession>
<sequence>MMAIPAHAVLLHVSDVAQYDFDEMPTSEWTGDMF</sequence>
<name>A0A380P7A6_WEIVI</name>
<dbReference type="EMBL" id="UHIV01000006">
    <property type="protein sequence ID" value="SUP61083.1"/>
    <property type="molecule type" value="Genomic_DNA"/>
</dbReference>
<dbReference type="AlphaFoldDB" id="A0A380P7A6"/>
<dbReference type="Proteomes" id="UP000254621">
    <property type="component" value="Unassembled WGS sequence"/>
</dbReference>